<dbReference type="Gene3D" id="1.25.40.10">
    <property type="entry name" value="Tetratricopeptide repeat domain"/>
    <property type="match status" value="1"/>
</dbReference>
<dbReference type="NCBIfam" id="TIGR03302">
    <property type="entry name" value="OM_YfiO"/>
    <property type="match status" value="1"/>
</dbReference>
<evidence type="ECO:0000256" key="4">
    <source>
        <dbReference type="ARBA" id="ARBA00023237"/>
    </source>
</evidence>
<dbReference type="EMBL" id="UOEW01000051">
    <property type="protein sequence ID" value="VAW33996.1"/>
    <property type="molecule type" value="Genomic_DNA"/>
</dbReference>
<dbReference type="PANTHER" id="PTHR37423:SF1">
    <property type="entry name" value="OUTER MEMBRANE PROTEIN ASSEMBLY FACTOR BAMD"/>
    <property type="match status" value="1"/>
</dbReference>
<evidence type="ECO:0000259" key="6">
    <source>
        <dbReference type="Pfam" id="PF13525"/>
    </source>
</evidence>
<keyword evidence="3" id="KW-0564">Palmitate</keyword>
<dbReference type="PANTHER" id="PTHR37423">
    <property type="entry name" value="SOLUBLE LYTIC MUREIN TRANSGLYCOSYLASE-RELATED"/>
    <property type="match status" value="1"/>
</dbReference>
<evidence type="ECO:0000256" key="5">
    <source>
        <dbReference type="ARBA" id="ARBA00023288"/>
    </source>
</evidence>
<accession>A0A3B0VPA5</accession>
<reference evidence="7" key="1">
    <citation type="submission" date="2018-06" db="EMBL/GenBank/DDBJ databases">
        <authorList>
            <person name="Zhirakovskaya E."/>
        </authorList>
    </citation>
    <scope>NUCLEOTIDE SEQUENCE</scope>
</reference>
<gene>
    <name evidence="7" type="ORF">MNBD_GAMMA01-888</name>
</gene>
<dbReference type="GO" id="GO:1990063">
    <property type="term" value="C:Bam protein complex"/>
    <property type="evidence" value="ECO:0007669"/>
    <property type="project" value="TreeGrafter"/>
</dbReference>
<name>A0A3B0VPA5_9ZZZZ</name>
<evidence type="ECO:0000256" key="3">
    <source>
        <dbReference type="ARBA" id="ARBA00023139"/>
    </source>
</evidence>
<feature type="domain" description="Outer membrane lipoprotein BamD-like" evidence="6">
    <location>
        <begin position="50"/>
        <end position="253"/>
    </location>
</feature>
<dbReference type="InterPro" id="IPR017689">
    <property type="entry name" value="BamD"/>
</dbReference>
<organism evidence="7">
    <name type="scientific">hydrothermal vent metagenome</name>
    <dbReference type="NCBI Taxonomy" id="652676"/>
    <lineage>
        <taxon>unclassified sequences</taxon>
        <taxon>metagenomes</taxon>
        <taxon>ecological metagenomes</taxon>
    </lineage>
</organism>
<evidence type="ECO:0000256" key="2">
    <source>
        <dbReference type="ARBA" id="ARBA00023136"/>
    </source>
</evidence>
<evidence type="ECO:0000256" key="1">
    <source>
        <dbReference type="ARBA" id="ARBA00022729"/>
    </source>
</evidence>
<proteinExistence type="inferred from homology"/>
<dbReference type="HAMAP" id="MF_00922">
    <property type="entry name" value="OM_assembly_BamD"/>
    <property type="match status" value="1"/>
</dbReference>
<keyword evidence="2" id="KW-0472">Membrane</keyword>
<keyword evidence="1" id="KW-0732">Signal</keyword>
<keyword evidence="5 7" id="KW-0449">Lipoprotein</keyword>
<dbReference type="SUPFAM" id="SSF48452">
    <property type="entry name" value="TPR-like"/>
    <property type="match status" value="1"/>
</dbReference>
<sequence length="292" mass="34014">MSVFMIVVYILMKKTIKRIFSLGLVILLLVGISACNKNKKSDSVEVTKYSAETLYNKAKKYMELGIWDNSILGYKNLRNQYPFGRYAEQGSLELAYSYYRNYEMELAISTLERFIKNYPAHEHLDYAHYLKGLIYFESDRGLMQRARPDSSIDRNQENAKQSFVALKTFIEKFPNSSYAADAEKRLIYLRNQLAAYELQVAKYYLRRQAYVAAVNRCKYIVESFQQTEAVADAIAVMAEAYRRLGQDELAESSKLVLQTNYPNHQYLNGEDIDLSTKLFSFKDLWIFSRKSD</sequence>
<evidence type="ECO:0000313" key="7">
    <source>
        <dbReference type="EMBL" id="VAW33996.1"/>
    </source>
</evidence>
<dbReference type="InterPro" id="IPR011990">
    <property type="entry name" value="TPR-like_helical_dom_sf"/>
</dbReference>
<dbReference type="InterPro" id="IPR039565">
    <property type="entry name" value="BamD-like"/>
</dbReference>
<dbReference type="AlphaFoldDB" id="A0A3B0VPA5"/>
<keyword evidence="4" id="KW-0998">Cell outer membrane</keyword>
<protein>
    <submittedName>
        <fullName evidence="7">Probable component of the lipoprotein assembly complex (Forms a complex with YaeT, YfgL, and NlpB)</fullName>
    </submittedName>
</protein>
<dbReference type="CDD" id="cd15830">
    <property type="entry name" value="BamD"/>
    <property type="match status" value="1"/>
</dbReference>
<dbReference type="GO" id="GO:0051205">
    <property type="term" value="P:protein insertion into membrane"/>
    <property type="evidence" value="ECO:0007669"/>
    <property type="project" value="TreeGrafter"/>
</dbReference>
<dbReference type="Pfam" id="PF13525">
    <property type="entry name" value="YfiO"/>
    <property type="match status" value="1"/>
</dbReference>